<dbReference type="Gene3D" id="3.40.1260.10">
    <property type="entry name" value="DsrEFH-like"/>
    <property type="match status" value="1"/>
</dbReference>
<dbReference type="PANTHER" id="PTHR37526:SF1">
    <property type="entry name" value="PROTEIN TUSB"/>
    <property type="match status" value="1"/>
</dbReference>
<proteinExistence type="predicted"/>
<gene>
    <name evidence="1" type="primary">tusB</name>
    <name evidence="1" type="ORF">QQF73_09200</name>
</gene>
<dbReference type="NCBIfam" id="TIGR03011">
    <property type="entry name" value="sulf_tusB_dsrH"/>
    <property type="match status" value="1"/>
</dbReference>
<dbReference type="RefSeq" id="WP_285367981.1">
    <property type="nucleotide sequence ID" value="NZ_JASSQD010000001.1"/>
</dbReference>
<organism evidence="1 2">
    <name type="scientific">Marinobacter albus</name>
    <dbReference type="NCBI Taxonomy" id="3030833"/>
    <lineage>
        <taxon>Bacteria</taxon>
        <taxon>Pseudomonadati</taxon>
        <taxon>Pseudomonadota</taxon>
        <taxon>Gammaproteobacteria</taxon>
        <taxon>Pseudomonadales</taxon>
        <taxon>Marinobacteraceae</taxon>
        <taxon>Marinobacter</taxon>
    </lineage>
</organism>
<sequence>MNELHTLHILNKTPDHPRFGECLGMLGPDDAIVLIENGVLGLAAAEGFHSARVYALRDDVAARGLSGGTQATSLVDYSEWVGLTLQAERVISW</sequence>
<comment type="caution">
    <text evidence="1">The sequence shown here is derived from an EMBL/GenBank/DDBJ whole genome shotgun (WGS) entry which is preliminary data.</text>
</comment>
<dbReference type="SUPFAM" id="SSF75169">
    <property type="entry name" value="DsrEFH-like"/>
    <property type="match status" value="1"/>
</dbReference>
<evidence type="ECO:0000313" key="1">
    <source>
        <dbReference type="EMBL" id="MDK9557798.1"/>
    </source>
</evidence>
<accession>A0ABT7HBN8</accession>
<evidence type="ECO:0000313" key="2">
    <source>
        <dbReference type="Proteomes" id="UP001223547"/>
    </source>
</evidence>
<protein>
    <submittedName>
        <fullName evidence="1">Sulfurtransferase complex subunit TusB</fullName>
    </submittedName>
</protein>
<reference evidence="1 2" key="1">
    <citation type="submission" date="2023-05" db="EMBL/GenBank/DDBJ databases">
        <title>Marinobacter albus sp. nov., a marine bacterium isolated from sand in a coastal intertidal zone of huludao.</title>
        <authorList>
            <person name="Deng T."/>
        </authorList>
    </citation>
    <scope>NUCLEOTIDE SEQUENCE [LARGE SCALE GENOMIC DNA]</scope>
    <source>
        <strain evidence="1 2">M216</strain>
    </source>
</reference>
<keyword evidence="2" id="KW-1185">Reference proteome</keyword>
<dbReference type="InterPro" id="IPR007215">
    <property type="entry name" value="Sulphur_relay_TusB/DsrH"/>
</dbReference>
<dbReference type="EMBL" id="JASSQD010000001">
    <property type="protein sequence ID" value="MDK9557798.1"/>
    <property type="molecule type" value="Genomic_DNA"/>
</dbReference>
<dbReference type="PANTHER" id="PTHR37526">
    <property type="entry name" value="PROTEIN TUSB"/>
    <property type="match status" value="1"/>
</dbReference>
<dbReference type="InterPro" id="IPR027396">
    <property type="entry name" value="DsrEFH-like"/>
</dbReference>
<name>A0ABT7HBN8_9GAMM</name>
<dbReference type="Pfam" id="PF04077">
    <property type="entry name" value="DsrH"/>
    <property type="match status" value="1"/>
</dbReference>
<dbReference type="Proteomes" id="UP001223547">
    <property type="component" value="Unassembled WGS sequence"/>
</dbReference>